<feature type="compositionally biased region" description="Basic and acidic residues" evidence="1">
    <location>
        <begin position="61"/>
        <end position="70"/>
    </location>
</feature>
<evidence type="ECO:0000313" key="3">
    <source>
        <dbReference type="Proteomes" id="UP001527925"/>
    </source>
</evidence>
<comment type="caution">
    <text evidence="2">The sequence shown here is derived from an EMBL/GenBank/DDBJ whole genome shotgun (WGS) entry which is preliminary data.</text>
</comment>
<gene>
    <name evidence="2" type="ORF">HK105_205992</name>
</gene>
<accession>A0ABR4N4I9</accession>
<reference evidence="2 3" key="1">
    <citation type="submission" date="2023-09" db="EMBL/GenBank/DDBJ databases">
        <title>Pangenome analysis of Batrachochytrium dendrobatidis and related Chytrids.</title>
        <authorList>
            <person name="Yacoub M.N."/>
            <person name="Stajich J.E."/>
            <person name="James T.Y."/>
        </authorList>
    </citation>
    <scope>NUCLEOTIDE SEQUENCE [LARGE SCALE GENOMIC DNA]</scope>
    <source>
        <strain evidence="2 3">JEL0888</strain>
    </source>
</reference>
<feature type="compositionally biased region" description="Basic and acidic residues" evidence="1">
    <location>
        <begin position="183"/>
        <end position="192"/>
    </location>
</feature>
<feature type="compositionally biased region" description="Low complexity" evidence="1">
    <location>
        <begin position="40"/>
        <end position="56"/>
    </location>
</feature>
<evidence type="ECO:0000256" key="1">
    <source>
        <dbReference type="SAM" id="MobiDB-lite"/>
    </source>
</evidence>
<keyword evidence="3" id="KW-1185">Reference proteome</keyword>
<feature type="compositionally biased region" description="Low complexity" evidence="1">
    <location>
        <begin position="193"/>
        <end position="217"/>
    </location>
</feature>
<dbReference type="EMBL" id="JADGIZ020000033">
    <property type="protein sequence ID" value="KAL2914425.1"/>
    <property type="molecule type" value="Genomic_DNA"/>
</dbReference>
<sequence>MSELEAAEHAGEANAAAGGAATVEPAPGATAAEPGEEHAGQAAEAVAAHAGDDAAPSIDTEPARAARAAERGAPGVLAGAEQRSASPTRELTGIDAVFMDSDGEDGGGGDSVGSGLRASPDEGSHSDSGTSDDTDDGAVHERRRHGGSFDSATGALAGLKLEVPAGGSRGPQSAPVGVLVRRHTTEANERRGSVSSSASSSAMTSPLSSSLNSKGHSVSWADSMTVEHDFDDFERRRQELKKLRKRKKRTGWTQKTASIVNFFIPGSPK</sequence>
<evidence type="ECO:0000313" key="2">
    <source>
        <dbReference type="EMBL" id="KAL2914425.1"/>
    </source>
</evidence>
<feature type="region of interest" description="Disordered" evidence="1">
    <location>
        <begin position="1"/>
        <end position="217"/>
    </location>
</feature>
<feature type="compositionally biased region" description="Low complexity" evidence="1">
    <location>
        <begin position="12"/>
        <end position="33"/>
    </location>
</feature>
<protein>
    <submittedName>
        <fullName evidence="2">Uncharacterized protein</fullName>
    </submittedName>
</protein>
<proteinExistence type="predicted"/>
<dbReference type="Proteomes" id="UP001527925">
    <property type="component" value="Unassembled WGS sequence"/>
</dbReference>
<name>A0ABR4N4I9_9FUNG</name>
<feature type="compositionally biased region" description="Basic and acidic residues" evidence="1">
    <location>
        <begin position="1"/>
        <end position="11"/>
    </location>
</feature>
<organism evidence="2 3">
    <name type="scientific">Polyrhizophydium stewartii</name>
    <dbReference type="NCBI Taxonomy" id="2732419"/>
    <lineage>
        <taxon>Eukaryota</taxon>
        <taxon>Fungi</taxon>
        <taxon>Fungi incertae sedis</taxon>
        <taxon>Chytridiomycota</taxon>
        <taxon>Chytridiomycota incertae sedis</taxon>
        <taxon>Chytridiomycetes</taxon>
        <taxon>Rhizophydiales</taxon>
        <taxon>Rhizophydiales incertae sedis</taxon>
        <taxon>Polyrhizophydium</taxon>
    </lineage>
</organism>